<evidence type="ECO:0000313" key="3">
    <source>
        <dbReference type="EMBL" id="QDS72518.1"/>
    </source>
</evidence>
<dbReference type="Proteomes" id="UP000316270">
    <property type="component" value="Chromosome 8"/>
</dbReference>
<evidence type="ECO:0000256" key="2">
    <source>
        <dbReference type="SAM" id="MobiDB-lite"/>
    </source>
</evidence>
<feature type="coiled-coil region" evidence="1">
    <location>
        <begin position="443"/>
        <end position="497"/>
    </location>
</feature>
<gene>
    <name evidence="3" type="ORF">FKW77_000148</name>
</gene>
<evidence type="ECO:0000256" key="1">
    <source>
        <dbReference type="SAM" id="Coils"/>
    </source>
</evidence>
<dbReference type="OrthoDB" id="10562758at2759"/>
<dbReference type="AlphaFoldDB" id="A0A517LA53"/>
<reference evidence="3 4" key="1">
    <citation type="submission" date="2019-07" db="EMBL/GenBank/DDBJ databases">
        <title>Finished genome of Venturia effusa.</title>
        <authorList>
            <person name="Young C.A."/>
            <person name="Cox M.P."/>
            <person name="Ganley A.R.D."/>
            <person name="David W.J."/>
        </authorList>
    </citation>
    <scope>NUCLEOTIDE SEQUENCE [LARGE SCALE GENOMIC DNA]</scope>
    <source>
        <strain evidence="4">albino</strain>
    </source>
</reference>
<feature type="compositionally biased region" description="Acidic residues" evidence="2">
    <location>
        <begin position="54"/>
        <end position="63"/>
    </location>
</feature>
<name>A0A517LA53_9PEZI</name>
<proteinExistence type="predicted"/>
<feature type="compositionally biased region" description="Basic and acidic residues" evidence="2">
    <location>
        <begin position="13"/>
        <end position="25"/>
    </location>
</feature>
<keyword evidence="4" id="KW-1185">Reference proteome</keyword>
<keyword evidence="1" id="KW-0175">Coiled coil</keyword>
<sequence length="533" mass="60998">MEDPEVIQVSSHESAHASSHEERGLAELSLEELARLVDGLPSPANDKGKGRATEEEDGREEEAGDARAAQLDSELLEDGGGVLEGAQSGGQVGERRGNLGISPGNPKDALNSAKRSISLAKGVKVDEVPGSKMAGQIEDMEKAIEVFRNPEKGPRLIHPEQLPIEDFPMPGRSWLGTYLDARSKTLSFLRRHIGSPFIYHVTGVARVIVEEDQRPHWRCYAPCDEKVIGWQCPGCNKDYMDRDNCHLCKKEIRAHPWRRGIFPPEEEERLIEREEWEKEYDDWNKKCNDGELIECAQGWYRCLTCKRLATAAVKAEREDAADLGYHCKACADKDLDVEQKVLTSNLVKHRKMRLKQHGFIVRDHVEVELPGDKDMRLMKALRDRNIEPGFSRKADAKGRKQVCWCPGYRCDVWGENIREWENTNWPCPGPPHLDPDERINPHKADWEAQYHREYNKLKREQREKTAKGRGMTLEQLMHAKMEMTTAQEDEIDQAEEEAINKVIIKISDYKRKLPRFAEMVYWHILEEAPKKAS</sequence>
<dbReference type="EMBL" id="CP042192">
    <property type="protein sequence ID" value="QDS72518.1"/>
    <property type="molecule type" value="Genomic_DNA"/>
</dbReference>
<feature type="region of interest" description="Disordered" evidence="2">
    <location>
        <begin position="1"/>
        <end position="109"/>
    </location>
</feature>
<organism evidence="3 4">
    <name type="scientific">Venturia effusa</name>
    <dbReference type="NCBI Taxonomy" id="50376"/>
    <lineage>
        <taxon>Eukaryota</taxon>
        <taxon>Fungi</taxon>
        <taxon>Dikarya</taxon>
        <taxon>Ascomycota</taxon>
        <taxon>Pezizomycotina</taxon>
        <taxon>Dothideomycetes</taxon>
        <taxon>Pleosporomycetidae</taxon>
        <taxon>Venturiales</taxon>
        <taxon>Venturiaceae</taxon>
        <taxon>Venturia</taxon>
    </lineage>
</organism>
<evidence type="ECO:0000313" key="4">
    <source>
        <dbReference type="Proteomes" id="UP000316270"/>
    </source>
</evidence>
<accession>A0A517LA53</accession>
<feature type="compositionally biased region" description="Gly residues" evidence="2">
    <location>
        <begin position="78"/>
        <end position="92"/>
    </location>
</feature>
<protein>
    <submittedName>
        <fullName evidence="3">Uncharacterized protein</fullName>
    </submittedName>
</protein>